<evidence type="ECO:0000313" key="8">
    <source>
        <dbReference type="EMBL" id="MBM3224447.1"/>
    </source>
</evidence>
<dbReference type="Pfam" id="PF00239">
    <property type="entry name" value="Resolvase"/>
    <property type="match status" value="1"/>
</dbReference>
<dbReference type="SUPFAM" id="SSF53041">
    <property type="entry name" value="Resolvase-like"/>
    <property type="match status" value="1"/>
</dbReference>
<evidence type="ECO:0000256" key="5">
    <source>
        <dbReference type="PROSITE-ProRule" id="PRU10137"/>
    </source>
</evidence>
<dbReference type="AlphaFoldDB" id="A0A937W0M0"/>
<keyword evidence="2" id="KW-0238">DNA-binding</keyword>
<dbReference type="EMBL" id="VGLS01000329">
    <property type="protein sequence ID" value="MBM3224447.1"/>
    <property type="molecule type" value="Genomic_DNA"/>
</dbReference>
<dbReference type="GO" id="GO:0015074">
    <property type="term" value="P:DNA integration"/>
    <property type="evidence" value="ECO:0007669"/>
    <property type="project" value="UniProtKB-KW"/>
</dbReference>
<comment type="caution">
    <text evidence="8">The sequence shown here is derived from an EMBL/GenBank/DDBJ whole genome shotgun (WGS) entry which is preliminary data.</text>
</comment>
<dbReference type="GO" id="GO:0003677">
    <property type="term" value="F:DNA binding"/>
    <property type="evidence" value="ECO:0007669"/>
    <property type="project" value="UniProtKB-KW"/>
</dbReference>
<proteinExistence type="predicted"/>
<name>A0A937W0M0_UNCTE</name>
<dbReference type="Pfam" id="PF13408">
    <property type="entry name" value="Zn_ribbon_recom"/>
    <property type="match status" value="1"/>
</dbReference>
<feature type="domain" description="Resolvase/invertase-type recombinase catalytic" evidence="7">
    <location>
        <begin position="12"/>
        <end position="161"/>
    </location>
</feature>
<evidence type="ECO:0000256" key="6">
    <source>
        <dbReference type="SAM" id="MobiDB-lite"/>
    </source>
</evidence>
<feature type="region of interest" description="Disordered" evidence="6">
    <location>
        <begin position="556"/>
        <end position="594"/>
    </location>
</feature>
<feature type="non-terminal residue" evidence="8">
    <location>
        <position position="594"/>
    </location>
</feature>
<evidence type="ECO:0000256" key="2">
    <source>
        <dbReference type="ARBA" id="ARBA00023125"/>
    </source>
</evidence>
<gene>
    <name evidence="8" type="ORF">FJZ47_11680</name>
</gene>
<dbReference type="InterPro" id="IPR050639">
    <property type="entry name" value="SSR_resolvase"/>
</dbReference>
<keyword evidence="3" id="KW-0233">DNA recombination</keyword>
<evidence type="ECO:0000259" key="7">
    <source>
        <dbReference type="PROSITE" id="PS51736"/>
    </source>
</evidence>
<dbReference type="InterPro" id="IPR006118">
    <property type="entry name" value="Recombinase_CS"/>
</dbReference>
<organism evidence="8 9">
    <name type="scientific">Tectimicrobiota bacterium</name>
    <dbReference type="NCBI Taxonomy" id="2528274"/>
    <lineage>
        <taxon>Bacteria</taxon>
        <taxon>Pseudomonadati</taxon>
        <taxon>Nitrospinota/Tectimicrobiota group</taxon>
        <taxon>Candidatus Tectimicrobiota</taxon>
    </lineage>
</organism>
<evidence type="ECO:0000313" key="9">
    <source>
        <dbReference type="Proteomes" id="UP000712673"/>
    </source>
</evidence>
<evidence type="ECO:0000256" key="1">
    <source>
        <dbReference type="ARBA" id="ARBA00022908"/>
    </source>
</evidence>
<dbReference type="InterPro" id="IPR006119">
    <property type="entry name" value="Resolv_N"/>
</dbReference>
<reference evidence="8" key="1">
    <citation type="submission" date="2019-03" db="EMBL/GenBank/DDBJ databases">
        <title>Lake Tanganyika Metagenome-Assembled Genomes (MAGs).</title>
        <authorList>
            <person name="Tran P."/>
        </authorList>
    </citation>
    <scope>NUCLEOTIDE SEQUENCE</scope>
    <source>
        <strain evidence="8">K_DeepCast_65m_m2_066</strain>
    </source>
</reference>
<dbReference type="SMART" id="SM00857">
    <property type="entry name" value="Resolvase"/>
    <property type="match status" value="1"/>
</dbReference>
<accession>A0A937W0M0</accession>
<dbReference type="PROSITE" id="PS51736">
    <property type="entry name" value="RECOMBINASES_3"/>
    <property type="match status" value="1"/>
</dbReference>
<keyword evidence="1" id="KW-0229">DNA integration</keyword>
<dbReference type="CDD" id="cd00338">
    <property type="entry name" value="Ser_Recombinase"/>
    <property type="match status" value="1"/>
</dbReference>
<dbReference type="PROSITE" id="PS00397">
    <property type="entry name" value="RECOMBINASES_1"/>
    <property type="match status" value="1"/>
</dbReference>
<dbReference type="InterPro" id="IPR036162">
    <property type="entry name" value="Resolvase-like_N_sf"/>
</dbReference>
<evidence type="ECO:0000256" key="4">
    <source>
        <dbReference type="PIRSR" id="PIRSR606118-50"/>
    </source>
</evidence>
<dbReference type="InterPro" id="IPR025827">
    <property type="entry name" value="Zn_ribbon_recom_dom"/>
</dbReference>
<sequence>MSYLDARQTITTVVTYIRVSTEAQAEKFSLPAQDNLTREVAAQHGWNILKVYRDEGFSGSLIEKRPAFFALLQDAAKRRFDAVIVTDFDRLTRPDNLRDLGRIQEVFIEHDIKIVTLSGVIDLSNDDQWFLSSLLGIVGAKERKKIVARMKRGIQAKKEAGWFYGGIAPSGYRWDGQGGLALREVTETYDGKNGQKYTCYDWRLVREAFDLYLYKDVSLKAICQRHDLYFNTLVDILDRAWFYAGYTIQTRSKAEWATPGKKEPREQLAQGHHPAIITPEEARRTLEKRKAIGVAQTRTRQKFPCVGLLRCGVCGRSMYVYQALKQPKRGPRRTYFYYVCKTRHGGQKWFARQKGIELQSCGMPFVRADAVEEAAWKALETFLISPQIVFDQVGSPSHQIALLEKELQGITQEGGELAKRQSRLLDLYERADRTMLEELDARMARNKAAQAELDRRMRECQERIIYHRQQQVDPDQVHHVLSQIEEIIRFATPEHRLEIFRSLFREIIVKPDKTLDIAAKLPNNGVLQRLTVALCPSKEEAEEGVSNCSAKEPFLLRDRSPRPHHVPVHPRPGWGNAVAPEHASDPRGAAQGYR</sequence>
<dbReference type="PANTHER" id="PTHR30461:SF23">
    <property type="entry name" value="DNA RECOMBINASE-RELATED"/>
    <property type="match status" value="1"/>
</dbReference>
<dbReference type="Proteomes" id="UP000712673">
    <property type="component" value="Unassembled WGS sequence"/>
</dbReference>
<dbReference type="GO" id="GO:0000150">
    <property type="term" value="F:DNA strand exchange activity"/>
    <property type="evidence" value="ECO:0007669"/>
    <property type="project" value="InterPro"/>
</dbReference>
<feature type="active site" description="O-(5'-phospho-DNA)-serine intermediate" evidence="4 5">
    <location>
        <position position="20"/>
    </location>
</feature>
<evidence type="ECO:0000256" key="3">
    <source>
        <dbReference type="ARBA" id="ARBA00023172"/>
    </source>
</evidence>
<protein>
    <recommendedName>
        <fullName evidence="7">Resolvase/invertase-type recombinase catalytic domain-containing protein</fullName>
    </recommendedName>
</protein>
<dbReference type="PANTHER" id="PTHR30461">
    <property type="entry name" value="DNA-INVERTASE FROM LAMBDOID PROPHAGE"/>
    <property type="match status" value="1"/>
</dbReference>
<dbReference type="Gene3D" id="3.40.50.1390">
    <property type="entry name" value="Resolvase, N-terminal catalytic domain"/>
    <property type="match status" value="1"/>
</dbReference>